<protein>
    <submittedName>
        <fullName evidence="2">Uncharacterized protein</fullName>
    </submittedName>
</protein>
<reference evidence="2 3" key="1">
    <citation type="submission" date="2019-03" db="EMBL/GenBank/DDBJ databases">
        <title>First draft genome of Liparis tanakae, snailfish: a comprehensive survey of snailfish specific genes.</title>
        <authorList>
            <person name="Kim W."/>
            <person name="Song I."/>
            <person name="Jeong J.-H."/>
            <person name="Kim D."/>
            <person name="Kim S."/>
            <person name="Ryu S."/>
            <person name="Song J.Y."/>
            <person name="Lee S.K."/>
        </authorList>
    </citation>
    <scope>NUCLEOTIDE SEQUENCE [LARGE SCALE GENOMIC DNA]</scope>
    <source>
        <tissue evidence="2">Muscle</tissue>
    </source>
</reference>
<evidence type="ECO:0000313" key="3">
    <source>
        <dbReference type="Proteomes" id="UP000314294"/>
    </source>
</evidence>
<organism evidence="2 3">
    <name type="scientific">Liparis tanakae</name>
    <name type="common">Tanaka's snailfish</name>
    <dbReference type="NCBI Taxonomy" id="230148"/>
    <lineage>
        <taxon>Eukaryota</taxon>
        <taxon>Metazoa</taxon>
        <taxon>Chordata</taxon>
        <taxon>Craniata</taxon>
        <taxon>Vertebrata</taxon>
        <taxon>Euteleostomi</taxon>
        <taxon>Actinopterygii</taxon>
        <taxon>Neopterygii</taxon>
        <taxon>Teleostei</taxon>
        <taxon>Neoteleostei</taxon>
        <taxon>Acanthomorphata</taxon>
        <taxon>Eupercaria</taxon>
        <taxon>Perciformes</taxon>
        <taxon>Cottioidei</taxon>
        <taxon>Cottales</taxon>
        <taxon>Liparidae</taxon>
        <taxon>Liparis</taxon>
    </lineage>
</organism>
<dbReference type="AlphaFoldDB" id="A0A4Z2IRJ6"/>
<name>A0A4Z2IRJ6_9TELE</name>
<dbReference type="EMBL" id="SRLO01000054">
    <property type="protein sequence ID" value="TNN80461.1"/>
    <property type="molecule type" value="Genomic_DNA"/>
</dbReference>
<evidence type="ECO:0000256" key="1">
    <source>
        <dbReference type="SAM" id="MobiDB-lite"/>
    </source>
</evidence>
<feature type="region of interest" description="Disordered" evidence="1">
    <location>
        <begin position="89"/>
        <end position="152"/>
    </location>
</feature>
<accession>A0A4Z2IRJ6</accession>
<keyword evidence="3" id="KW-1185">Reference proteome</keyword>
<comment type="caution">
    <text evidence="2">The sequence shown here is derived from an EMBL/GenBank/DDBJ whole genome shotgun (WGS) entry which is preliminary data.</text>
</comment>
<evidence type="ECO:0000313" key="2">
    <source>
        <dbReference type="EMBL" id="TNN80461.1"/>
    </source>
</evidence>
<dbReference type="Proteomes" id="UP000314294">
    <property type="component" value="Unassembled WGS sequence"/>
</dbReference>
<sequence>MICNVPVGWEGPRGQEAKSSGNMCPSNDSCDTCAPRVLLSKHLKGSRHVEGVEASRPVVALLCSTDSDRCLHSDNRRALSLPRSLLKADPSPTVRGLVTPDASESASFTEEVKSVQGAGLRSGSGEVAEERESLEGVNTLFDAGDRRPRAGA</sequence>
<proteinExistence type="predicted"/>
<feature type="compositionally biased region" description="Basic and acidic residues" evidence="1">
    <location>
        <begin position="143"/>
        <end position="152"/>
    </location>
</feature>
<gene>
    <name evidence="2" type="ORF">EYF80_009200</name>
</gene>